<dbReference type="AlphaFoldDB" id="V5RII0"/>
<evidence type="ECO:0000313" key="2">
    <source>
        <dbReference type="EMBL" id="AHB35916.1"/>
    </source>
</evidence>
<keyword evidence="3" id="KW-1185">Reference proteome</keyword>
<dbReference type="Pfam" id="PF00581">
    <property type="entry name" value="Rhodanese"/>
    <property type="match status" value="1"/>
</dbReference>
<evidence type="ECO:0000313" key="3">
    <source>
        <dbReference type="Proteomes" id="UP000018550"/>
    </source>
</evidence>
<dbReference type="SUPFAM" id="SSF52821">
    <property type="entry name" value="Rhodanese/Cell cycle control phosphatase"/>
    <property type="match status" value="1"/>
</dbReference>
<feature type="domain" description="Rhodanese" evidence="1">
    <location>
        <begin position="37"/>
        <end position="123"/>
    </location>
</feature>
<dbReference type="HOGENOM" id="CLU_1936799_0_0_14"/>
<evidence type="ECO:0000259" key="1">
    <source>
        <dbReference type="PROSITE" id="PS50206"/>
    </source>
</evidence>
<dbReference type="InterPro" id="IPR001763">
    <property type="entry name" value="Rhodanese-like_dom"/>
</dbReference>
<dbReference type="KEGG" id="sapi:SAPIS_v1c00690"/>
<organism evidence="2 3">
    <name type="scientific">Spiroplasma apis B31</name>
    <dbReference type="NCBI Taxonomy" id="1276258"/>
    <lineage>
        <taxon>Bacteria</taxon>
        <taxon>Bacillati</taxon>
        <taxon>Mycoplasmatota</taxon>
        <taxon>Mollicutes</taxon>
        <taxon>Entomoplasmatales</taxon>
        <taxon>Spiroplasmataceae</taxon>
        <taxon>Spiroplasma</taxon>
    </lineage>
</organism>
<dbReference type="OrthoDB" id="389504at2"/>
<dbReference type="STRING" id="1276258.SAPIS_v1c00690"/>
<dbReference type="PANTHER" id="PTHR43031:SF7">
    <property type="entry name" value="NITRIC OXIDE REDUCTASE FLRD-NAD(+) REDUCTASE"/>
    <property type="match status" value="1"/>
</dbReference>
<gene>
    <name evidence="2" type="ORF">SAPIS_v1c00690</name>
</gene>
<dbReference type="Gene3D" id="3.40.250.10">
    <property type="entry name" value="Rhodanese-like domain"/>
    <property type="match status" value="1"/>
</dbReference>
<accession>V5RII0</accession>
<sequence length="131" mass="15899">MQWLDYVIKFFSRFLKTNHFKKKFRTKSIKKLINIIDNPKWQIVDIRNSLSFSEHHLKGSINIPVTTFNYKYFKKINKDSKILILDNNYRSHLTIYKTLKSKGFKSYLLYGNYDDIRNNPLFENFTEVVIY</sequence>
<dbReference type="InterPro" id="IPR036873">
    <property type="entry name" value="Rhodanese-like_dom_sf"/>
</dbReference>
<protein>
    <recommendedName>
        <fullName evidence="1">Rhodanese domain-containing protein</fullName>
    </recommendedName>
</protein>
<dbReference type="SMART" id="SM00450">
    <property type="entry name" value="RHOD"/>
    <property type="match status" value="1"/>
</dbReference>
<dbReference type="RefSeq" id="WP_023788850.1">
    <property type="nucleotide sequence ID" value="NC_022998.1"/>
</dbReference>
<dbReference type="EMBL" id="CP006682">
    <property type="protein sequence ID" value="AHB35916.1"/>
    <property type="molecule type" value="Genomic_DNA"/>
</dbReference>
<name>V5RII0_SPIAP</name>
<dbReference type="PANTHER" id="PTHR43031">
    <property type="entry name" value="FAD-DEPENDENT OXIDOREDUCTASE"/>
    <property type="match status" value="1"/>
</dbReference>
<dbReference type="Proteomes" id="UP000018550">
    <property type="component" value="Chromosome"/>
</dbReference>
<dbReference type="eggNOG" id="COG0607">
    <property type="taxonomic scope" value="Bacteria"/>
</dbReference>
<dbReference type="PATRIC" id="fig|1276258.3.peg.67"/>
<dbReference type="CDD" id="cd00158">
    <property type="entry name" value="RHOD"/>
    <property type="match status" value="1"/>
</dbReference>
<dbReference type="InterPro" id="IPR050229">
    <property type="entry name" value="GlpE_sulfurtransferase"/>
</dbReference>
<dbReference type="PROSITE" id="PS50206">
    <property type="entry name" value="RHODANESE_3"/>
    <property type="match status" value="1"/>
</dbReference>
<proteinExistence type="predicted"/>
<reference evidence="2 3" key="1">
    <citation type="journal article" date="2014" name="Genome Announc.">
        <title>Complete Genome Sequence of Spiroplasma apis B31T (ATCC 33834), a Bacterium Associated with May Disease of Honeybees (Apis mellifera).</title>
        <authorList>
            <person name="Ku C."/>
            <person name="Lo W.S."/>
            <person name="Chen L.L."/>
            <person name="Kuo C.H."/>
        </authorList>
    </citation>
    <scope>NUCLEOTIDE SEQUENCE [LARGE SCALE GENOMIC DNA]</scope>
    <source>
        <strain evidence="2">B31</strain>
    </source>
</reference>